<dbReference type="Proteomes" id="UP000274504">
    <property type="component" value="Unassembled WGS sequence"/>
</dbReference>
<dbReference type="OrthoDB" id="6287747at2759"/>
<feature type="compositionally biased region" description="Acidic residues" evidence="1">
    <location>
        <begin position="17"/>
        <end position="49"/>
    </location>
</feature>
<evidence type="ECO:0000313" key="2">
    <source>
        <dbReference type="EMBL" id="VDL48287.1"/>
    </source>
</evidence>
<sequence length="291" mass="33487">MSYDCGRSVRGYHSDSPEEDEYIQEEDFDESDEDADEEFIDDDDTDDEDWNARIGSSRNPMQVPTRKTSNRAQSSERSAGENALRRIRDDHRHKPPVRPLPRKSSSSSLNWRPRKNGSTGSKAPRRPPPKVTSQQSMSNFSEQNGRRRVRLNVPEPRKESESPRQCLGPGCTRPAADSTTKYCSKECGLTLALKRLERYLPEARASWYNDPTGIVLESEADWTDRERLKEVRTERNAIIKRLMELETQLGDLNKLIMRAHKSKSLLTSSEIVSVHFPCFIYQHPENVKCLY</sequence>
<feature type="compositionally biased region" description="Basic and acidic residues" evidence="1">
    <location>
        <begin position="83"/>
        <end position="92"/>
    </location>
</feature>
<feature type="compositionally biased region" description="Polar residues" evidence="1">
    <location>
        <begin position="131"/>
        <end position="143"/>
    </location>
</feature>
<proteinExistence type="predicted"/>
<protein>
    <submittedName>
        <fullName evidence="4">Zf-CpG_bind_C domain-containing protein</fullName>
    </submittedName>
</protein>
<evidence type="ECO:0000313" key="4">
    <source>
        <dbReference type="WBParaSite" id="HDID_0000437501-mRNA-1"/>
    </source>
</evidence>
<feature type="compositionally biased region" description="Low complexity" evidence="1">
    <location>
        <begin position="102"/>
        <end position="111"/>
    </location>
</feature>
<organism evidence="4">
    <name type="scientific">Hymenolepis diminuta</name>
    <name type="common">Rat tapeworm</name>
    <dbReference type="NCBI Taxonomy" id="6216"/>
    <lineage>
        <taxon>Eukaryota</taxon>
        <taxon>Metazoa</taxon>
        <taxon>Spiralia</taxon>
        <taxon>Lophotrochozoa</taxon>
        <taxon>Platyhelminthes</taxon>
        <taxon>Cestoda</taxon>
        <taxon>Eucestoda</taxon>
        <taxon>Cyclophyllidea</taxon>
        <taxon>Hymenolepididae</taxon>
        <taxon>Hymenolepis</taxon>
    </lineage>
</organism>
<name>A0A0R3SHG0_HYMDI</name>
<accession>A0A0R3SHG0</accession>
<feature type="region of interest" description="Disordered" evidence="1">
    <location>
        <begin position="1"/>
        <end position="177"/>
    </location>
</feature>
<evidence type="ECO:0000313" key="3">
    <source>
        <dbReference type="Proteomes" id="UP000274504"/>
    </source>
</evidence>
<dbReference type="AlphaFoldDB" id="A0A0R3SHG0"/>
<dbReference type="WBParaSite" id="HDID_0000437501-mRNA-1">
    <property type="protein sequence ID" value="HDID_0000437501-mRNA-1"/>
    <property type="gene ID" value="HDID_0000437501"/>
</dbReference>
<dbReference type="STRING" id="6216.A0A0R3SHG0"/>
<gene>
    <name evidence="2" type="ORF">HDID_LOCUS4373</name>
</gene>
<feature type="compositionally biased region" description="Polar residues" evidence="1">
    <location>
        <begin position="54"/>
        <end position="77"/>
    </location>
</feature>
<reference evidence="4" key="1">
    <citation type="submission" date="2017-02" db="UniProtKB">
        <authorList>
            <consortium name="WormBaseParasite"/>
        </authorList>
    </citation>
    <scope>IDENTIFICATION</scope>
</reference>
<dbReference type="EMBL" id="UYSG01001651">
    <property type="protein sequence ID" value="VDL48287.1"/>
    <property type="molecule type" value="Genomic_DNA"/>
</dbReference>
<evidence type="ECO:0000256" key="1">
    <source>
        <dbReference type="SAM" id="MobiDB-lite"/>
    </source>
</evidence>
<reference evidence="2 3" key="2">
    <citation type="submission" date="2018-11" db="EMBL/GenBank/DDBJ databases">
        <authorList>
            <consortium name="Pathogen Informatics"/>
        </authorList>
    </citation>
    <scope>NUCLEOTIDE SEQUENCE [LARGE SCALE GENOMIC DNA]</scope>
</reference>